<evidence type="ECO:0000259" key="9">
    <source>
        <dbReference type="Pfam" id="PF12726"/>
    </source>
</evidence>
<comment type="subcellular location">
    <subcellularLocation>
        <location evidence="1">Nucleus</location>
    </subcellularLocation>
</comment>
<evidence type="ECO:0000256" key="7">
    <source>
        <dbReference type="ARBA" id="ARBA00023242"/>
    </source>
</evidence>
<feature type="domain" description="DNA2/NAM7 helicase helicase" evidence="10">
    <location>
        <begin position="1300"/>
        <end position="1594"/>
    </location>
</feature>
<feature type="compositionally biased region" description="Low complexity" evidence="8">
    <location>
        <begin position="1983"/>
        <end position="1995"/>
    </location>
</feature>
<dbReference type="SUPFAM" id="SSF52540">
    <property type="entry name" value="P-loop containing nucleoside triphosphate hydrolases"/>
    <property type="match status" value="1"/>
</dbReference>
<evidence type="ECO:0000259" key="10">
    <source>
        <dbReference type="Pfam" id="PF13086"/>
    </source>
</evidence>
<dbReference type="InterPro" id="IPR027417">
    <property type="entry name" value="P-loop_NTPase"/>
</dbReference>
<evidence type="ECO:0000256" key="5">
    <source>
        <dbReference type="ARBA" id="ARBA00022806"/>
    </source>
</evidence>
<dbReference type="Pfam" id="PF13086">
    <property type="entry name" value="AAA_11"/>
    <property type="match status" value="1"/>
</dbReference>
<evidence type="ECO:0000259" key="11">
    <source>
        <dbReference type="Pfam" id="PF13087"/>
    </source>
</evidence>
<feature type="compositionally biased region" description="Acidic residues" evidence="8">
    <location>
        <begin position="1022"/>
        <end position="1035"/>
    </location>
</feature>
<dbReference type="FunFam" id="3.40.50.300:FF:001152">
    <property type="entry name" value="tRNA-splicing endonuclease, putative"/>
    <property type="match status" value="1"/>
</dbReference>
<evidence type="ECO:0000256" key="1">
    <source>
        <dbReference type="ARBA" id="ARBA00004123"/>
    </source>
</evidence>
<keyword evidence="5 13" id="KW-0347">Helicase</keyword>
<feature type="region of interest" description="Disordered" evidence="8">
    <location>
        <begin position="1847"/>
        <end position="2017"/>
    </location>
</feature>
<dbReference type="GO" id="GO:0016604">
    <property type="term" value="C:nuclear body"/>
    <property type="evidence" value="ECO:0007669"/>
    <property type="project" value="TreeGrafter"/>
</dbReference>
<evidence type="ECO:0000313" key="13">
    <source>
        <dbReference type="EMBL" id="KAK0323175.1"/>
    </source>
</evidence>
<dbReference type="CDD" id="cd18042">
    <property type="entry name" value="DEXXQc_SETX"/>
    <property type="match status" value="1"/>
</dbReference>
<dbReference type="Pfam" id="PF12726">
    <property type="entry name" value="SEN1_N"/>
    <property type="match status" value="1"/>
</dbReference>
<comment type="caution">
    <text evidence="13">The sequence shown here is derived from an EMBL/GenBank/DDBJ whole genome shotgun (WGS) entry which is preliminary data.</text>
</comment>
<feature type="compositionally biased region" description="Basic and acidic residues" evidence="8">
    <location>
        <begin position="1885"/>
        <end position="1902"/>
    </location>
</feature>
<dbReference type="GO" id="GO:0005694">
    <property type="term" value="C:chromosome"/>
    <property type="evidence" value="ECO:0007669"/>
    <property type="project" value="UniProtKB-ARBA"/>
</dbReference>
<feature type="domain" description="DNA2/NAM7 helicase-like C-terminal" evidence="11">
    <location>
        <begin position="1601"/>
        <end position="1799"/>
    </location>
</feature>
<keyword evidence="4" id="KW-0378">Hydrolase</keyword>
<feature type="domain" description="Helicase Sen1 N-terminal" evidence="9">
    <location>
        <begin position="89"/>
        <end position="807"/>
    </location>
</feature>
<feature type="compositionally biased region" description="Polar residues" evidence="8">
    <location>
        <begin position="873"/>
        <end position="883"/>
    </location>
</feature>
<evidence type="ECO:0000313" key="14">
    <source>
        <dbReference type="Proteomes" id="UP001168146"/>
    </source>
</evidence>
<dbReference type="InterPro" id="IPR056474">
    <property type="entry name" value="SEN1_barrel"/>
</dbReference>
<evidence type="ECO:0000256" key="8">
    <source>
        <dbReference type="SAM" id="MobiDB-lite"/>
    </source>
</evidence>
<comment type="similarity">
    <text evidence="2">Belongs to the DNA2/NAM7 helicase family.</text>
</comment>
<dbReference type="PANTHER" id="PTHR10887">
    <property type="entry name" value="DNA2/NAM7 HELICASE FAMILY"/>
    <property type="match status" value="1"/>
</dbReference>
<organism evidence="13 14">
    <name type="scientific">Friedmanniomyces endolithicus</name>
    <dbReference type="NCBI Taxonomy" id="329885"/>
    <lineage>
        <taxon>Eukaryota</taxon>
        <taxon>Fungi</taxon>
        <taxon>Dikarya</taxon>
        <taxon>Ascomycota</taxon>
        <taxon>Pezizomycotina</taxon>
        <taxon>Dothideomycetes</taxon>
        <taxon>Dothideomycetidae</taxon>
        <taxon>Mycosphaerellales</taxon>
        <taxon>Teratosphaeriaceae</taxon>
        <taxon>Friedmanniomyces</taxon>
    </lineage>
</organism>
<dbReference type="GO" id="GO:0004386">
    <property type="term" value="F:helicase activity"/>
    <property type="evidence" value="ECO:0007669"/>
    <property type="project" value="UniProtKB-KW"/>
</dbReference>
<evidence type="ECO:0000256" key="2">
    <source>
        <dbReference type="ARBA" id="ARBA00007913"/>
    </source>
</evidence>
<dbReference type="PANTHER" id="PTHR10887:SF495">
    <property type="entry name" value="HELICASE SENATAXIN ISOFORM X1-RELATED"/>
    <property type="match status" value="1"/>
</dbReference>
<dbReference type="CDD" id="cd18808">
    <property type="entry name" value="SF1_C_Upf1"/>
    <property type="match status" value="1"/>
</dbReference>
<feature type="region of interest" description="Disordered" evidence="8">
    <location>
        <begin position="872"/>
        <end position="894"/>
    </location>
</feature>
<name>A0AAN6JAR3_9PEZI</name>
<dbReference type="InterPro" id="IPR045055">
    <property type="entry name" value="DNA2/NAM7-like"/>
</dbReference>
<keyword evidence="3" id="KW-0547">Nucleotide-binding</keyword>
<dbReference type="GO" id="GO:0001147">
    <property type="term" value="F:transcription termination site sequence-specific DNA binding"/>
    <property type="evidence" value="ECO:0007669"/>
    <property type="project" value="TreeGrafter"/>
</dbReference>
<dbReference type="InterPro" id="IPR041679">
    <property type="entry name" value="DNA2/NAM7-like_C"/>
</dbReference>
<feature type="domain" description="Helicase SEN1 beta-barrel" evidence="12">
    <location>
        <begin position="1151"/>
        <end position="1249"/>
    </location>
</feature>
<evidence type="ECO:0000256" key="3">
    <source>
        <dbReference type="ARBA" id="ARBA00022741"/>
    </source>
</evidence>
<feature type="compositionally biased region" description="Basic residues" evidence="8">
    <location>
        <begin position="2008"/>
        <end position="2017"/>
    </location>
</feature>
<dbReference type="InterPro" id="IPR047187">
    <property type="entry name" value="SF1_C_Upf1"/>
</dbReference>
<sequence>MAELVAAVQRLTNSDPSIHWFCPRAHKDQDAFYFDEDCLSDLHNESEAQKTIRAAKVKEAEERRIEVLTALKILAYEGPEAAPFTNAMKASLKTQLTRCDICVREFHRARGQLQRLLEADYSQEDVTNFMDVFDAINIARIVAALNHMTECLVDLPPEQRNFSASGDVGMYGLFEALNCAPFITNEDVLKRYFDKPFGLVQTKTKLKLPTYAPGVIAFLFSHNELRSSWAYRNFNKIARPLTSAEFEFSVKPYLQIAAGRVSIVSLERDFLSTFWKGMRLITTKLTKDLISAHLRTMEVNVYTLAMEHWQVDAGHFSDMVACYQRWLELNPVAFWDAMGGINGQHVAENILSSPVLQRLMKVRDETEPLRLEEKLGWVLPFIRSMKPANLVPPTRVVFGQLLHKFQENVYSEYAKTVAWKIGLTALLETIHRVRTLHGGPVVVHLLEVIAKEHIAVILSELEGIEQKTEMSIDDTEQLGLDIVEAALALDIQCLAHSRHILEKTQAVDHEIGLSGLDIWEKSMRLIKPGYPALATATIAGTSGLLSLEKFSDRQIKAAPKQTKAWNIALEHLLRHVQLDMLDRLEASTPDQLVELYQEHKAAKGLITLLFNGAPEIHQAALGLFKTLSGEDNRRGTIMHLLKAFSALTLSAVASAQGIIASSRIFAPASTFLKLSTDILSCLCDSQDGLLRSRDADVDFHALEQFWEATWTALDTIFLLTEQWSNMGFEKQMLQDFCRETMDFAEYAFDQFSVIATTLRSAAQAHGSGSGSSREEVGKKLLGFPAKAFSNATKWLRLRDEYLVLKAVSLTCKMLGRLQEVGIRVEGKAARYVEDVVTSTEGNAKVKTKLSANQKAELQRALEKHLGREVVGTMTGSEGDSGRSTPVPGPRPKGSVIDVEAWATKSEAEKARRQTEREHEAAYGDLIAVTSKGAEAYKQMQQRKKPAAGAMPAMQKAALKHQADGKNFLMKRKQEMEAQRKAKAEALARQKLGAGSGVVGLGDMGKDHTLKGQNVMVSSGEESGGDDEDDEDDLEDLFGPSKGKVRRKIERPEFETSGLKPEVRKGPTRIQRTARSLKDMRARLAPDLQSLHRIILKWDYFHEGDFPPGASEHVFQGVKNVYQDPVSYQATFEPLLTLEAWQNLVKSREESTARAYEVKVLSRGNVDGFIEISSIVSAAENKDLGLQEGDVALLSKARKAGEDASAPHCLARICKLKRQKGQVEVVYQLVPGSSLAPALTNQAAVWGLKVQSIIPLEREYGALQGLQYYDLCQQIIRAAPSKRIVAGEKAVAGMREVWGWNRAQGEAIYAALENEGFSLIQGPPGSGKTKTIVAIVGGLLSQTLGSAGTGSGVTRIAVPKGAGGGQGMREGAGKKLLVCAPSNAAVDELVMRLKGGVTTRNGERCQINVVRIGRSEAINSQVLDVTMDELVAKRLGGNTSDKEAARAKNAEVFKQHESVSAALRALYLKRDSGELKGQALGILENEIVAVRKRKNDLGVRIDTVKDAERNAGREAELSRKRAQQAVLDDAHVICATLSGSGHDMFQALNIEFETVIIDEAAQCVEMSSLIPLKYGCVKCVMVGDPKQLPPTVFSKEAARFQYEQSLFVRMQNNAPGEVHLLDTQYRMHPAISLFPSKTFYDGLLRDGEGMVGLRQRAWHRSRLLAPYRFFDVQGQQHAAPKGHSLVNTAEVEVAITLYERLTADFGEDVEELGRAVGVITPYKSQLRLLKERFAQKFGQGIFEQVEFNTTDAFQGRESEVIIFSCVRASPGGGIGFLNDIRRMNVGLTRAKSSLWVLGNSASLGRGQYWRLLVEDAKTRGVYETGDVMGMLRKPSSAFPAKAAVADSRNGMVDSRRPSGSIAAAKAADPRKALLPSRTGLPNPARQETEKMEGIRYRFEDRVVSKKRPASPDSSQDNDVEMQDAPDAPDAPDADFTLGGTEGAVPSLDGVMSRDETPLSHTSASGAEAQEGSSIRANGTVTKRAPAVVAPSAVPQAVRKKAAASPFMPAKKKVKPAPR</sequence>
<keyword evidence="7" id="KW-0539">Nucleus</keyword>
<dbReference type="Gene3D" id="3.40.50.300">
    <property type="entry name" value="P-loop containing nucleotide triphosphate hydrolases"/>
    <property type="match status" value="2"/>
</dbReference>
<gene>
    <name evidence="13" type="primary">SEN1_2</name>
    <name evidence="13" type="ORF">LTR82_005535</name>
</gene>
<reference evidence="13" key="1">
    <citation type="submission" date="2021-12" db="EMBL/GenBank/DDBJ databases">
        <title>Black yeast isolated from Biological Soil Crust.</title>
        <authorList>
            <person name="Kurbessoian T."/>
        </authorList>
    </citation>
    <scope>NUCLEOTIDE SEQUENCE</scope>
    <source>
        <strain evidence="13">CCFEE 5208</strain>
    </source>
</reference>
<dbReference type="GO" id="GO:0016787">
    <property type="term" value="F:hydrolase activity"/>
    <property type="evidence" value="ECO:0007669"/>
    <property type="project" value="UniProtKB-KW"/>
</dbReference>
<feature type="compositionally biased region" description="Low complexity" evidence="8">
    <location>
        <begin position="1961"/>
        <end position="1972"/>
    </location>
</feature>
<keyword evidence="6" id="KW-0067">ATP-binding</keyword>
<dbReference type="Pfam" id="PF13087">
    <property type="entry name" value="AAA_12"/>
    <property type="match status" value="1"/>
</dbReference>
<evidence type="ECO:0000256" key="4">
    <source>
        <dbReference type="ARBA" id="ARBA00022801"/>
    </source>
</evidence>
<dbReference type="Pfam" id="PF23576">
    <property type="entry name" value="SEN1_barrel"/>
    <property type="match status" value="1"/>
</dbReference>
<dbReference type="FunFam" id="3.40.50.300:FF:000326">
    <property type="entry name" value="P-loop containing nucleoside triphosphate hydrolase"/>
    <property type="match status" value="1"/>
</dbReference>
<evidence type="ECO:0000256" key="6">
    <source>
        <dbReference type="ARBA" id="ARBA00022840"/>
    </source>
</evidence>
<dbReference type="GO" id="GO:0005524">
    <property type="term" value="F:ATP binding"/>
    <property type="evidence" value="ECO:0007669"/>
    <property type="project" value="UniProtKB-KW"/>
</dbReference>
<dbReference type="GO" id="GO:0006369">
    <property type="term" value="P:termination of RNA polymerase II transcription"/>
    <property type="evidence" value="ECO:0007669"/>
    <property type="project" value="TreeGrafter"/>
</dbReference>
<dbReference type="InterPro" id="IPR041677">
    <property type="entry name" value="DNA2/NAM7_AAA_11"/>
</dbReference>
<feature type="region of interest" description="Disordered" evidence="8">
    <location>
        <begin position="1015"/>
        <end position="1039"/>
    </location>
</feature>
<dbReference type="Proteomes" id="UP001168146">
    <property type="component" value="Unassembled WGS sequence"/>
</dbReference>
<accession>A0AAN6JAR3</accession>
<dbReference type="InterPro" id="IPR024481">
    <property type="entry name" value="Helicase_Sen1_N"/>
</dbReference>
<protein>
    <submittedName>
        <fullName evidence="13">DEAD-box type RNA helicase</fullName>
    </submittedName>
</protein>
<proteinExistence type="inferred from homology"/>
<evidence type="ECO:0000259" key="12">
    <source>
        <dbReference type="Pfam" id="PF23576"/>
    </source>
</evidence>
<dbReference type="EMBL" id="JASUXU010000013">
    <property type="protein sequence ID" value="KAK0323175.1"/>
    <property type="molecule type" value="Genomic_DNA"/>
</dbReference>